<protein>
    <submittedName>
        <fullName evidence="1">Uncharacterized protein</fullName>
    </submittedName>
</protein>
<comment type="caution">
    <text evidence="1">The sequence shown here is derived from an EMBL/GenBank/DDBJ whole genome shotgun (WGS) entry which is preliminary data.</text>
</comment>
<name>A0A1G2P9F6_9BACT</name>
<proteinExistence type="predicted"/>
<evidence type="ECO:0000313" key="1">
    <source>
        <dbReference type="EMBL" id="OHA44349.1"/>
    </source>
</evidence>
<dbReference type="Proteomes" id="UP000176355">
    <property type="component" value="Unassembled WGS sequence"/>
</dbReference>
<dbReference type="AlphaFoldDB" id="A0A1G2P9F6"/>
<dbReference type="EMBL" id="MHSL01000005">
    <property type="protein sequence ID" value="OHA44349.1"/>
    <property type="molecule type" value="Genomic_DNA"/>
</dbReference>
<organism evidence="1 2">
    <name type="scientific">Candidatus Taylorbacteria bacterium RIFCSPLOWO2_12_FULL_44_15c</name>
    <dbReference type="NCBI Taxonomy" id="1802333"/>
    <lineage>
        <taxon>Bacteria</taxon>
        <taxon>Candidatus Tayloriibacteriota</taxon>
    </lineage>
</organism>
<accession>A0A1G2P9F6</accession>
<reference evidence="1 2" key="1">
    <citation type="journal article" date="2016" name="Nat. Commun.">
        <title>Thousands of microbial genomes shed light on interconnected biogeochemical processes in an aquifer system.</title>
        <authorList>
            <person name="Anantharaman K."/>
            <person name="Brown C.T."/>
            <person name="Hug L.A."/>
            <person name="Sharon I."/>
            <person name="Castelle C.J."/>
            <person name="Probst A.J."/>
            <person name="Thomas B.C."/>
            <person name="Singh A."/>
            <person name="Wilkins M.J."/>
            <person name="Karaoz U."/>
            <person name="Brodie E.L."/>
            <person name="Williams K.H."/>
            <person name="Hubbard S.S."/>
            <person name="Banfield J.F."/>
        </authorList>
    </citation>
    <scope>NUCLEOTIDE SEQUENCE [LARGE SCALE GENOMIC DNA]</scope>
</reference>
<sequence length="274" mass="33022">MVTVHRQPSSNNRKFQQSEFHMPEKIRYEFARSEQSIFSEIYFPKRVAYYRAIFDALRHGYNETLVKVYLDNNIEALLNEFKRYPALFDPHDYNKIRRIRIPVSIAEAKNRIEMYKSPFEGWSTYSVDGVFFDRNGKMYEEATQVVRIMFRLKSSYAETASETNCGDVLRAILFWIIARQGRPYEHKMWSKGEEQQFIRSHTPWSKRKRLFVEQYFADIARETNKWIDDRALFIFAYLVRQFADQVLAEKLYEEEIWVSNFFDQNLNVISRIKL</sequence>
<gene>
    <name evidence="1" type="ORF">A3G03_00880</name>
</gene>
<dbReference type="STRING" id="1802333.A3G03_00880"/>
<evidence type="ECO:0000313" key="2">
    <source>
        <dbReference type="Proteomes" id="UP000176355"/>
    </source>
</evidence>